<organism evidence="2">
    <name type="scientific">Proteinivorax hydrogeniformans</name>
    <dbReference type="NCBI Taxonomy" id="1826727"/>
    <lineage>
        <taxon>Bacteria</taxon>
        <taxon>Bacillati</taxon>
        <taxon>Bacillota</taxon>
        <taxon>Clostridia</taxon>
        <taxon>Eubacteriales</taxon>
        <taxon>Proteinivoracaceae</taxon>
        <taxon>Proteinivorax</taxon>
    </lineage>
</organism>
<dbReference type="InterPro" id="IPR023404">
    <property type="entry name" value="rSAM_horseshoe"/>
</dbReference>
<dbReference type="SFLD" id="SFLDS00029">
    <property type="entry name" value="Radical_SAM"/>
    <property type="match status" value="1"/>
</dbReference>
<sequence>MTNVAIVDGYLDEPSCLGVPPYIAPHVRYTYGGYMQAGIKKDKIHYFTIDQLREDDDIVQKLKTMDMVTIISGTTVPGKYLGGKPIALKEIDYYAGVVKGKVVLSGPIVNVDINFEQVDHVAWEIPGALEYKLLTDIDITEKETPQEIIDTWAKVGAEVTRLHPNFPELVCEIETFRGCPRQSHCSFCSERLKKVTYQRSVKGIIEEVKRLYSQGNRNFRLGAQTDLLLFGAKQEKNSLIPNPEIIEELYKGIREVAPDLKVLHMDNINPATIADYPTHSKQALEAIAKYNTPGDTAAFGLESADEKVLKANNIGTDVEKTFKAIKIMNEVCAFREGGIPKLLPGINLLHGLSGESKQTMAKNYDFLSRIYEENLMVRRINIRQVNPLRVYKSSKVNAYKFKQYKEKINETINKPMLKRVFPTGTLMKDVIIEKVQGKLGFGRQLGTYPILVGVYGDFAIGDKVDVKIVDYGHRSLTGVLTGLKITDASIDQLQSLPGIGKTRATKIFINKHEINGESDLKRILPDYDAKNIRGLIAY</sequence>
<dbReference type="AlphaFoldDB" id="A0AAU8HW32"/>
<dbReference type="Pfam" id="PF04055">
    <property type="entry name" value="Radical_SAM"/>
    <property type="match status" value="1"/>
</dbReference>
<dbReference type="PROSITE" id="PS51918">
    <property type="entry name" value="RADICAL_SAM"/>
    <property type="match status" value="1"/>
</dbReference>
<dbReference type="SFLD" id="SFLDG01082">
    <property type="entry name" value="B12-binding_domain_containing"/>
    <property type="match status" value="1"/>
</dbReference>
<accession>A0AAU8HW32</accession>
<dbReference type="GO" id="GO:0051536">
    <property type="term" value="F:iron-sulfur cluster binding"/>
    <property type="evidence" value="ECO:0007669"/>
    <property type="project" value="InterPro"/>
</dbReference>
<evidence type="ECO:0000259" key="1">
    <source>
        <dbReference type="PROSITE" id="PS51918"/>
    </source>
</evidence>
<dbReference type="InterPro" id="IPR006638">
    <property type="entry name" value="Elp3/MiaA/NifB-like_rSAM"/>
</dbReference>
<evidence type="ECO:0000313" key="2">
    <source>
        <dbReference type="EMBL" id="XCI29632.1"/>
    </source>
</evidence>
<dbReference type="Gene3D" id="3.80.30.20">
    <property type="entry name" value="tm_1862 like domain"/>
    <property type="match status" value="1"/>
</dbReference>
<dbReference type="EMBL" id="CP159485">
    <property type="protein sequence ID" value="XCI29632.1"/>
    <property type="molecule type" value="Genomic_DNA"/>
</dbReference>
<name>A0AAU8HW32_9FIRM</name>
<protein>
    <submittedName>
        <fullName evidence="2">Radical SAM protein</fullName>
    </submittedName>
</protein>
<feature type="domain" description="Radical SAM core" evidence="1">
    <location>
        <begin position="165"/>
        <end position="422"/>
    </location>
</feature>
<reference evidence="2" key="1">
    <citation type="journal article" date="2018" name="Antonie Van Leeuwenhoek">
        <title>Proteinivorax hydrogeniformans sp. nov., an anaerobic, haloalkaliphilic bacterium fermenting proteinaceous compounds with high hydrogen production.</title>
        <authorList>
            <person name="Boltyanskaya Y."/>
            <person name="Detkova E."/>
            <person name="Pimenov N."/>
            <person name="Kevbrin V."/>
        </authorList>
    </citation>
    <scope>NUCLEOTIDE SEQUENCE</scope>
    <source>
        <strain evidence="2">Z-710</strain>
    </source>
</reference>
<proteinExistence type="predicted"/>
<gene>
    <name evidence="2" type="ORF">PRVXH_000962</name>
</gene>
<dbReference type="PANTHER" id="PTHR43324:SF1">
    <property type="entry name" value="RADICAL SAM CORE DOMAIN-CONTAINING PROTEIN"/>
    <property type="match status" value="1"/>
</dbReference>
<dbReference type="SMART" id="SM00729">
    <property type="entry name" value="Elp3"/>
    <property type="match status" value="1"/>
</dbReference>
<dbReference type="RefSeq" id="WP_353894180.1">
    <property type="nucleotide sequence ID" value="NZ_CP159485.1"/>
</dbReference>
<dbReference type="SUPFAM" id="SSF102114">
    <property type="entry name" value="Radical SAM enzymes"/>
    <property type="match status" value="1"/>
</dbReference>
<dbReference type="PANTHER" id="PTHR43324">
    <property type="match status" value="1"/>
</dbReference>
<dbReference type="InterPro" id="IPR007197">
    <property type="entry name" value="rSAM"/>
</dbReference>
<reference evidence="2" key="2">
    <citation type="submission" date="2024-06" db="EMBL/GenBank/DDBJ databases">
        <authorList>
            <person name="Petrova K.O."/>
            <person name="Toshchakov S.V."/>
            <person name="Boltjanskaja Y.V."/>
            <person name="Kevbrin V.V."/>
        </authorList>
    </citation>
    <scope>NUCLEOTIDE SEQUENCE</scope>
    <source>
        <strain evidence="2">Z-710</strain>
    </source>
</reference>
<dbReference type="InterPro" id="IPR058240">
    <property type="entry name" value="rSAM_sf"/>
</dbReference>
<dbReference type="GO" id="GO:0003824">
    <property type="term" value="F:catalytic activity"/>
    <property type="evidence" value="ECO:0007669"/>
    <property type="project" value="InterPro"/>
</dbReference>